<name>A0A6G1QDX8_CHAAH</name>
<proteinExistence type="predicted"/>
<reference evidence="2" key="2">
    <citation type="submission" date="2019-02" db="EMBL/GenBank/DDBJ databases">
        <title>Opniocepnalus argus Var Kimnra genome.</title>
        <authorList>
            <person name="Zhou C."/>
            <person name="Xiao S."/>
        </authorList>
    </citation>
    <scope>NUCLEOTIDE SEQUENCE [LARGE SCALE GENOMIC DNA]</scope>
</reference>
<dbReference type="AlphaFoldDB" id="A0A6G1QDX8"/>
<sequence>MISIHKSTFYYKVLCFESVLLQFTHVISDRLRISEQVMNAAAQQVRHSTAVANRRLKLQLLWQRHNSRELLVQQNKH</sequence>
<evidence type="ECO:0000313" key="1">
    <source>
        <dbReference type="EMBL" id="KAF3700609.1"/>
    </source>
</evidence>
<dbReference type="EMBL" id="CM015726">
    <property type="protein sequence ID" value="KAF3700609.1"/>
    <property type="molecule type" value="Genomic_DNA"/>
</dbReference>
<gene>
    <name evidence="1" type="ORF">EXN66_Car016296</name>
</gene>
<protein>
    <submittedName>
        <fullName evidence="1">Uncharacterized protein</fullName>
    </submittedName>
</protein>
<evidence type="ECO:0000313" key="2">
    <source>
        <dbReference type="Proteomes" id="UP000503349"/>
    </source>
</evidence>
<accession>A0A6G1QDX8</accession>
<keyword evidence="2" id="KW-1185">Reference proteome</keyword>
<organism evidence="1 2">
    <name type="scientific">Channa argus</name>
    <name type="common">Northern snakehead</name>
    <name type="synonym">Ophicephalus argus</name>
    <dbReference type="NCBI Taxonomy" id="215402"/>
    <lineage>
        <taxon>Eukaryota</taxon>
        <taxon>Metazoa</taxon>
        <taxon>Chordata</taxon>
        <taxon>Craniata</taxon>
        <taxon>Vertebrata</taxon>
        <taxon>Euteleostomi</taxon>
        <taxon>Actinopterygii</taxon>
        <taxon>Neopterygii</taxon>
        <taxon>Teleostei</taxon>
        <taxon>Neoteleostei</taxon>
        <taxon>Acanthomorphata</taxon>
        <taxon>Anabantaria</taxon>
        <taxon>Anabantiformes</taxon>
        <taxon>Channoidei</taxon>
        <taxon>Channidae</taxon>
        <taxon>Channa</taxon>
    </lineage>
</organism>
<reference evidence="1 2" key="1">
    <citation type="submission" date="2019-02" db="EMBL/GenBank/DDBJ databases">
        <title>Opniocepnalus argus genome.</title>
        <authorList>
            <person name="Zhou C."/>
            <person name="Xiao S."/>
        </authorList>
    </citation>
    <scope>NUCLEOTIDE SEQUENCE [LARGE SCALE GENOMIC DNA]</scope>
    <source>
        <strain evidence="1">OARG1902GOOAL</strain>
        <tissue evidence="1">Muscle</tissue>
    </source>
</reference>
<dbReference type="Proteomes" id="UP000503349">
    <property type="component" value="Chromosome 15"/>
</dbReference>